<evidence type="ECO:0000313" key="4">
    <source>
        <dbReference type="Proteomes" id="UP001341840"/>
    </source>
</evidence>
<feature type="compositionally biased region" description="Low complexity" evidence="1">
    <location>
        <begin position="159"/>
        <end position="171"/>
    </location>
</feature>
<feature type="compositionally biased region" description="Acidic residues" evidence="1">
    <location>
        <begin position="294"/>
        <end position="303"/>
    </location>
</feature>
<sequence length="358" mass="39791">MEQLIDIRWNNDGSRVYEPDNQCCKGDNEEDTMDVFFVRNYHKTLGYDKIDECFWLVPRSNLANGLRALTTNKELMEMCQAARLNDGVVDVYYKHGVSRPHVVEDFGVTSHAATTTEAFDDEDVAEVDEATFLNSKQKPPSTTNPTPSSPKASPPKPNPLSNNNPNPISSKASHKSSPLKPHPNNIKKPTNNTISKASPNSKQKPNPKVSPHYNRNPNPKFMSKLNPTSNVNPTTKNKVPGIQIGKQITPKISLGSRKPHCAASDRGKQKIEEENSSDDDDSEDSTYKPCDFESSSDDDDYASEDSIHKQSRKHYASAHQSRKHFASQAANERHNILQDVDGLVEDDSDSDQVLAMGS</sequence>
<dbReference type="EMBL" id="JASCZI010060706">
    <property type="protein sequence ID" value="MED6135447.1"/>
    <property type="molecule type" value="Genomic_DNA"/>
</dbReference>
<proteinExistence type="predicted"/>
<feature type="domain" description="PB1-like" evidence="2">
    <location>
        <begin position="9"/>
        <end position="95"/>
    </location>
</feature>
<dbReference type="Pfam" id="PF26130">
    <property type="entry name" value="PB1-like"/>
    <property type="match status" value="1"/>
</dbReference>
<comment type="caution">
    <text evidence="3">The sequence shown here is derived from an EMBL/GenBank/DDBJ whole genome shotgun (WGS) entry which is preliminary data.</text>
</comment>
<feature type="compositionally biased region" description="Polar residues" evidence="1">
    <location>
        <begin position="187"/>
        <end position="204"/>
    </location>
</feature>
<gene>
    <name evidence="3" type="ORF">PIB30_046537</name>
</gene>
<evidence type="ECO:0000313" key="3">
    <source>
        <dbReference type="EMBL" id="MED6135447.1"/>
    </source>
</evidence>
<feature type="compositionally biased region" description="Basic and acidic residues" evidence="1">
    <location>
        <begin position="263"/>
        <end position="273"/>
    </location>
</feature>
<feature type="compositionally biased region" description="Low complexity" evidence="1">
    <location>
        <begin position="131"/>
        <end position="151"/>
    </location>
</feature>
<feature type="compositionally biased region" description="Polar residues" evidence="1">
    <location>
        <begin position="225"/>
        <end position="237"/>
    </location>
</feature>
<evidence type="ECO:0000259" key="2">
    <source>
        <dbReference type="Pfam" id="PF26130"/>
    </source>
</evidence>
<evidence type="ECO:0000256" key="1">
    <source>
        <dbReference type="SAM" id="MobiDB-lite"/>
    </source>
</evidence>
<feature type="region of interest" description="Disordered" evidence="1">
    <location>
        <begin position="131"/>
        <end position="358"/>
    </location>
</feature>
<protein>
    <recommendedName>
        <fullName evidence="2">PB1-like domain-containing protein</fullName>
    </recommendedName>
</protein>
<accession>A0ABU6SGQ2</accession>
<feature type="compositionally biased region" description="Basic residues" evidence="1">
    <location>
        <begin position="309"/>
        <end position="325"/>
    </location>
</feature>
<dbReference type="InterPro" id="IPR058594">
    <property type="entry name" value="PB1-like_dom_pln"/>
</dbReference>
<dbReference type="Proteomes" id="UP001341840">
    <property type="component" value="Unassembled WGS sequence"/>
</dbReference>
<reference evidence="3 4" key="1">
    <citation type="journal article" date="2023" name="Plants (Basel)">
        <title>Bridging the Gap: Combining Genomics and Transcriptomics Approaches to Understand Stylosanthes scabra, an Orphan Legume from the Brazilian Caatinga.</title>
        <authorList>
            <person name="Ferreira-Neto J.R.C."/>
            <person name="da Silva M.D."/>
            <person name="Binneck E."/>
            <person name="de Melo N.F."/>
            <person name="da Silva R.H."/>
            <person name="de Melo A.L.T.M."/>
            <person name="Pandolfi V."/>
            <person name="Bustamante F.O."/>
            <person name="Brasileiro-Vidal A.C."/>
            <person name="Benko-Iseppon A.M."/>
        </authorList>
    </citation>
    <scope>NUCLEOTIDE SEQUENCE [LARGE SCALE GENOMIC DNA]</scope>
    <source>
        <tissue evidence="3">Leaves</tissue>
    </source>
</reference>
<keyword evidence="4" id="KW-1185">Reference proteome</keyword>
<name>A0ABU6SGQ2_9FABA</name>
<feature type="compositionally biased region" description="Acidic residues" evidence="1">
    <location>
        <begin position="274"/>
        <end position="284"/>
    </location>
</feature>
<organism evidence="3 4">
    <name type="scientific">Stylosanthes scabra</name>
    <dbReference type="NCBI Taxonomy" id="79078"/>
    <lineage>
        <taxon>Eukaryota</taxon>
        <taxon>Viridiplantae</taxon>
        <taxon>Streptophyta</taxon>
        <taxon>Embryophyta</taxon>
        <taxon>Tracheophyta</taxon>
        <taxon>Spermatophyta</taxon>
        <taxon>Magnoliopsida</taxon>
        <taxon>eudicotyledons</taxon>
        <taxon>Gunneridae</taxon>
        <taxon>Pentapetalae</taxon>
        <taxon>rosids</taxon>
        <taxon>fabids</taxon>
        <taxon>Fabales</taxon>
        <taxon>Fabaceae</taxon>
        <taxon>Papilionoideae</taxon>
        <taxon>50 kb inversion clade</taxon>
        <taxon>dalbergioids sensu lato</taxon>
        <taxon>Dalbergieae</taxon>
        <taxon>Pterocarpus clade</taxon>
        <taxon>Stylosanthes</taxon>
    </lineage>
</organism>